<accession>A0A8H3XRT6</accession>
<dbReference type="PROSITE" id="PS50088">
    <property type="entry name" value="ANK_REPEAT"/>
    <property type="match status" value="1"/>
</dbReference>
<name>A0A8H3XRT6_9EURO</name>
<dbReference type="InterPro" id="IPR002110">
    <property type="entry name" value="Ankyrin_rpt"/>
</dbReference>
<dbReference type="Gene3D" id="1.25.40.20">
    <property type="entry name" value="Ankyrin repeat-containing domain"/>
    <property type="match status" value="1"/>
</dbReference>
<gene>
    <name evidence="2" type="ORF">IFM46972_11248</name>
</gene>
<dbReference type="AlphaFoldDB" id="A0A8H3XRT6"/>
<comment type="caution">
    <text evidence="2">The sequence shown here is derived from an EMBL/GenBank/DDBJ whole genome shotgun (WGS) entry which is preliminary data.</text>
</comment>
<dbReference type="Pfam" id="PF00023">
    <property type="entry name" value="Ank"/>
    <property type="match status" value="1"/>
</dbReference>
<dbReference type="PROSITE" id="PS50297">
    <property type="entry name" value="ANK_REP_REGION"/>
    <property type="match status" value="1"/>
</dbReference>
<organism evidence="2 3">
    <name type="scientific">Aspergillus udagawae</name>
    <dbReference type="NCBI Taxonomy" id="91492"/>
    <lineage>
        <taxon>Eukaryota</taxon>
        <taxon>Fungi</taxon>
        <taxon>Dikarya</taxon>
        <taxon>Ascomycota</taxon>
        <taxon>Pezizomycotina</taxon>
        <taxon>Eurotiomycetes</taxon>
        <taxon>Eurotiomycetidae</taxon>
        <taxon>Eurotiales</taxon>
        <taxon>Aspergillaceae</taxon>
        <taxon>Aspergillus</taxon>
        <taxon>Aspergillus subgen. Fumigati</taxon>
    </lineage>
</organism>
<dbReference type="EMBL" id="BLKC01000194">
    <property type="protein sequence ID" value="GFF58947.1"/>
    <property type="molecule type" value="Genomic_DNA"/>
</dbReference>
<reference evidence="2 3" key="1">
    <citation type="submission" date="2020-01" db="EMBL/GenBank/DDBJ databases">
        <title>Draft genome sequence of Aspergillus udagawae IFM 46972.</title>
        <authorList>
            <person name="Takahashi H."/>
            <person name="Yaguchi T."/>
        </authorList>
    </citation>
    <scope>NUCLEOTIDE SEQUENCE [LARGE SCALE GENOMIC DNA]</scope>
    <source>
        <strain evidence="2 3">IFM 46972</strain>
    </source>
</reference>
<dbReference type="SUPFAM" id="SSF48452">
    <property type="entry name" value="TPR-like"/>
    <property type="match status" value="1"/>
</dbReference>
<dbReference type="Proteomes" id="UP000465221">
    <property type="component" value="Unassembled WGS sequence"/>
</dbReference>
<feature type="repeat" description="ANK" evidence="1">
    <location>
        <begin position="11"/>
        <end position="43"/>
    </location>
</feature>
<dbReference type="SUPFAM" id="SSF48403">
    <property type="entry name" value="Ankyrin repeat"/>
    <property type="match status" value="1"/>
</dbReference>
<evidence type="ECO:0000313" key="3">
    <source>
        <dbReference type="Proteomes" id="UP000465221"/>
    </source>
</evidence>
<protein>
    <submittedName>
        <fullName evidence="2">Uncharacterized protein</fullName>
    </submittedName>
</protein>
<dbReference type="InterPro" id="IPR036770">
    <property type="entry name" value="Ankyrin_rpt-contain_sf"/>
</dbReference>
<dbReference type="Gene3D" id="1.25.40.10">
    <property type="entry name" value="Tetratricopeptide repeat domain"/>
    <property type="match status" value="1"/>
</dbReference>
<proteinExistence type="predicted"/>
<dbReference type="Pfam" id="PF13424">
    <property type="entry name" value="TPR_12"/>
    <property type="match status" value="1"/>
</dbReference>
<sequence>MRGKLDIKDESGRTALHWAVLSRDEAVVQLLVDKGAKIDLRDNTLWYAVTTRNETVERILLDKGACLQVKDDNIDTVMQYATELCDFYVRQEKLERGEEILRQALQGYEKGIQPDKPIDTSHRVTLNHINSLAGLYRNRRLLEKAEELYQLEINGCKKASDDARTPRRMYDLGAFYTEQGKIVEAEEIYQLAIDGYGKVLGPDKEGTLSRMCDFGAFYLRQGKLEEAEKLLLQALQGYEKNIQPDKLIDISH</sequence>
<keyword evidence="1" id="KW-0040">ANK repeat</keyword>
<dbReference type="PANTHER" id="PTHR46082:SF6">
    <property type="entry name" value="AAA+ ATPASE DOMAIN-CONTAINING PROTEIN-RELATED"/>
    <property type="match status" value="1"/>
</dbReference>
<dbReference type="PANTHER" id="PTHR46082">
    <property type="entry name" value="ATP/GTP-BINDING PROTEIN-RELATED"/>
    <property type="match status" value="1"/>
</dbReference>
<evidence type="ECO:0000256" key="1">
    <source>
        <dbReference type="PROSITE-ProRule" id="PRU00023"/>
    </source>
</evidence>
<dbReference type="SMART" id="SM00248">
    <property type="entry name" value="ANK"/>
    <property type="match status" value="1"/>
</dbReference>
<dbReference type="InterPro" id="IPR011990">
    <property type="entry name" value="TPR-like_helical_dom_sf"/>
</dbReference>
<dbReference type="InterPro" id="IPR053137">
    <property type="entry name" value="NLR-like"/>
</dbReference>
<evidence type="ECO:0000313" key="2">
    <source>
        <dbReference type="EMBL" id="GFF58947.1"/>
    </source>
</evidence>